<dbReference type="EMBL" id="ADVL01000387">
    <property type="protein sequence ID" value="EFH11447.1"/>
    <property type="molecule type" value="Genomic_DNA"/>
</dbReference>
<sequence>MDGLSPTLFSAQRIAEALPEGQPVNLSRRGVLGAALGALVIGVALPRG</sequence>
<proteinExistence type="predicted"/>
<reference evidence="1 2" key="1">
    <citation type="submission" date="2010-04" db="EMBL/GenBank/DDBJ databases">
        <authorList>
            <person name="Qin X."/>
            <person name="Bachman B."/>
            <person name="Battles P."/>
            <person name="Bell A."/>
            <person name="Bess C."/>
            <person name="Bickham C."/>
            <person name="Chaboub L."/>
            <person name="Chen D."/>
            <person name="Coyle M."/>
            <person name="Deiros D.R."/>
            <person name="Dinh H."/>
            <person name="Forbes L."/>
            <person name="Fowler G."/>
            <person name="Francisco L."/>
            <person name="Fu Q."/>
            <person name="Gubbala S."/>
            <person name="Hale W."/>
            <person name="Han Y."/>
            <person name="Hemphill L."/>
            <person name="Highlander S.K."/>
            <person name="Hirani K."/>
            <person name="Hogues M."/>
            <person name="Jackson L."/>
            <person name="Jakkamsetti A."/>
            <person name="Javaid M."/>
            <person name="Jiang H."/>
            <person name="Korchina V."/>
            <person name="Kovar C."/>
            <person name="Lara F."/>
            <person name="Lee S."/>
            <person name="Mata R."/>
            <person name="Mathew T."/>
            <person name="Moen C."/>
            <person name="Morales K."/>
            <person name="Munidasa M."/>
            <person name="Nazareth L."/>
            <person name="Ngo R."/>
            <person name="Nguyen L."/>
            <person name="Okwuonu G."/>
            <person name="Ongeri F."/>
            <person name="Patil S."/>
            <person name="Petrosino J."/>
            <person name="Pham C."/>
            <person name="Pham P."/>
            <person name="Pu L.-L."/>
            <person name="Puazo M."/>
            <person name="Raj R."/>
            <person name="Reid J."/>
            <person name="Rouhana J."/>
            <person name="Saada N."/>
            <person name="Shang Y."/>
            <person name="Simmons D."/>
            <person name="Thornton R."/>
            <person name="Warren J."/>
            <person name="Weissenberger G."/>
            <person name="Zhang J."/>
            <person name="Zhang L."/>
            <person name="Zhou C."/>
            <person name="Zhu D."/>
            <person name="Muzny D."/>
            <person name="Worley K."/>
            <person name="Gibbs R."/>
        </authorList>
    </citation>
    <scope>NUCLEOTIDE SEQUENCE [LARGE SCALE GENOMIC DNA]</scope>
    <source>
        <strain evidence="1 2">ATCC 49957</strain>
    </source>
</reference>
<gene>
    <name evidence="1" type="ORF">HMPREF0731_2331</name>
</gene>
<dbReference type="Proteomes" id="UP000005324">
    <property type="component" value="Unassembled WGS sequence"/>
</dbReference>
<dbReference type="HOGENOM" id="CLU_3162041_0_0_5"/>
<feature type="non-terminal residue" evidence="1">
    <location>
        <position position="48"/>
    </location>
</feature>
<evidence type="ECO:0000313" key="1">
    <source>
        <dbReference type="EMBL" id="EFH11447.1"/>
    </source>
</evidence>
<keyword evidence="2" id="KW-1185">Reference proteome</keyword>
<accession>D5RMM0</accession>
<dbReference type="AlphaFoldDB" id="D5RMM0"/>
<protein>
    <submittedName>
        <fullName evidence="1">Uncharacterized protein</fullName>
    </submittedName>
</protein>
<name>D5RMM0_9PROT</name>
<evidence type="ECO:0000313" key="2">
    <source>
        <dbReference type="Proteomes" id="UP000005324"/>
    </source>
</evidence>
<comment type="caution">
    <text evidence="1">The sequence shown here is derived from an EMBL/GenBank/DDBJ whole genome shotgun (WGS) entry which is preliminary data.</text>
</comment>
<organism evidence="1 2">
    <name type="scientific">Pseudoroseomonas cervicalis ATCC 49957</name>
    <dbReference type="NCBI Taxonomy" id="525371"/>
    <lineage>
        <taxon>Bacteria</taxon>
        <taxon>Pseudomonadati</taxon>
        <taxon>Pseudomonadota</taxon>
        <taxon>Alphaproteobacteria</taxon>
        <taxon>Acetobacterales</taxon>
        <taxon>Roseomonadaceae</taxon>
        <taxon>Roseomonas</taxon>
    </lineage>
</organism>